<evidence type="ECO:0000256" key="2">
    <source>
        <dbReference type="ARBA" id="ARBA00023125"/>
    </source>
</evidence>
<gene>
    <name evidence="5" type="ORF">SAMN05444398_11095</name>
</gene>
<dbReference type="CDD" id="cd07377">
    <property type="entry name" value="WHTH_GntR"/>
    <property type="match status" value="1"/>
</dbReference>
<dbReference type="Gene3D" id="1.10.10.10">
    <property type="entry name" value="Winged helix-like DNA-binding domain superfamily/Winged helix DNA-binding domain"/>
    <property type="match status" value="1"/>
</dbReference>
<keyword evidence="2" id="KW-0238">DNA-binding</keyword>
<dbReference type="PANTHER" id="PTHR44846">
    <property type="entry name" value="MANNOSYL-D-GLYCERATE TRANSPORT/METABOLISM SYSTEM REPRESSOR MNGR-RELATED"/>
    <property type="match status" value="1"/>
</dbReference>
<proteinExistence type="predicted"/>
<dbReference type="SUPFAM" id="SSF46785">
    <property type="entry name" value="Winged helix' DNA-binding domain"/>
    <property type="match status" value="1"/>
</dbReference>
<dbReference type="Gene3D" id="3.40.1410.10">
    <property type="entry name" value="Chorismate lyase-like"/>
    <property type="match status" value="1"/>
</dbReference>
<keyword evidence="6" id="KW-1185">Reference proteome</keyword>
<dbReference type="SMART" id="SM00345">
    <property type="entry name" value="HTH_GNTR"/>
    <property type="match status" value="1"/>
</dbReference>
<evidence type="ECO:0000313" key="5">
    <source>
        <dbReference type="EMBL" id="SHM13604.1"/>
    </source>
</evidence>
<keyword evidence="1" id="KW-0805">Transcription regulation</keyword>
<dbReference type="EMBL" id="FRBR01000010">
    <property type="protein sequence ID" value="SHM13604.1"/>
    <property type="molecule type" value="Genomic_DNA"/>
</dbReference>
<dbReference type="SMART" id="SM00866">
    <property type="entry name" value="UTRA"/>
    <property type="match status" value="1"/>
</dbReference>
<evidence type="ECO:0000256" key="1">
    <source>
        <dbReference type="ARBA" id="ARBA00023015"/>
    </source>
</evidence>
<protein>
    <submittedName>
        <fullName evidence="5">Transcriptional regulator, GntR family</fullName>
    </submittedName>
</protein>
<dbReference type="RefSeq" id="WP_073035724.1">
    <property type="nucleotide sequence ID" value="NZ_BMLR01000011.1"/>
</dbReference>
<sequence length="238" mass="25938">MTKHHVKGWQAIQDEVLRRIHAREWPPGHVIPNEVDLAQEFGCARATVNRALRALAEEGLLDRRRKAGTRVALHPVTRATVDISVIRQEIEERGQHYDYRLLACDAASPPAPVRATLGAGSSLHVTALHSGDGAPYVFEDRWISLKTTPDARSADFTGISANEWLLAHAPYTHGDIAFSAEAASAQDASLLNTAEGAPLFVVTRTTWDHDCAVTAVRLAYAPGYRIYTRIGAQSDSAG</sequence>
<dbReference type="GO" id="GO:0003677">
    <property type="term" value="F:DNA binding"/>
    <property type="evidence" value="ECO:0007669"/>
    <property type="project" value="UniProtKB-KW"/>
</dbReference>
<dbReference type="Pfam" id="PF07702">
    <property type="entry name" value="UTRA"/>
    <property type="match status" value="1"/>
</dbReference>
<evidence type="ECO:0000259" key="4">
    <source>
        <dbReference type="PROSITE" id="PS50949"/>
    </source>
</evidence>
<dbReference type="GO" id="GO:0003700">
    <property type="term" value="F:DNA-binding transcription factor activity"/>
    <property type="evidence" value="ECO:0007669"/>
    <property type="project" value="InterPro"/>
</dbReference>
<dbReference type="SUPFAM" id="SSF64288">
    <property type="entry name" value="Chorismate lyase-like"/>
    <property type="match status" value="1"/>
</dbReference>
<dbReference type="InterPro" id="IPR028978">
    <property type="entry name" value="Chorismate_lyase_/UTRA_dom_sf"/>
</dbReference>
<reference evidence="5 6" key="1">
    <citation type="submission" date="2016-11" db="EMBL/GenBank/DDBJ databases">
        <authorList>
            <person name="Jaros S."/>
            <person name="Januszkiewicz K."/>
            <person name="Wedrychowicz H."/>
        </authorList>
    </citation>
    <scope>NUCLEOTIDE SEQUENCE [LARGE SCALE GENOMIC DNA]</scope>
    <source>
        <strain evidence="5 6">DSM 29589</strain>
    </source>
</reference>
<evidence type="ECO:0000256" key="3">
    <source>
        <dbReference type="ARBA" id="ARBA00023163"/>
    </source>
</evidence>
<dbReference type="PROSITE" id="PS50949">
    <property type="entry name" value="HTH_GNTR"/>
    <property type="match status" value="1"/>
</dbReference>
<accession>A0A1M7GB49</accession>
<dbReference type="InterPro" id="IPR000524">
    <property type="entry name" value="Tscrpt_reg_HTH_GntR"/>
</dbReference>
<dbReference type="Pfam" id="PF00392">
    <property type="entry name" value="GntR"/>
    <property type="match status" value="1"/>
</dbReference>
<evidence type="ECO:0000313" key="6">
    <source>
        <dbReference type="Proteomes" id="UP000183974"/>
    </source>
</evidence>
<organism evidence="5 6">
    <name type="scientific">Roseovarius pacificus</name>
    <dbReference type="NCBI Taxonomy" id="337701"/>
    <lineage>
        <taxon>Bacteria</taxon>
        <taxon>Pseudomonadati</taxon>
        <taxon>Pseudomonadota</taxon>
        <taxon>Alphaproteobacteria</taxon>
        <taxon>Rhodobacterales</taxon>
        <taxon>Roseobacteraceae</taxon>
        <taxon>Roseovarius</taxon>
    </lineage>
</organism>
<dbReference type="AlphaFoldDB" id="A0A1M7GB49"/>
<dbReference type="PANTHER" id="PTHR44846:SF16">
    <property type="entry name" value="TRANSCRIPTIONAL REGULATOR PHNF-RELATED"/>
    <property type="match status" value="1"/>
</dbReference>
<dbReference type="Proteomes" id="UP000183974">
    <property type="component" value="Unassembled WGS sequence"/>
</dbReference>
<name>A0A1M7GB49_9RHOB</name>
<dbReference type="InterPro" id="IPR011663">
    <property type="entry name" value="UTRA"/>
</dbReference>
<dbReference type="STRING" id="337701.SAMN05444398_11095"/>
<dbReference type="OrthoDB" id="9808698at2"/>
<dbReference type="InterPro" id="IPR036388">
    <property type="entry name" value="WH-like_DNA-bd_sf"/>
</dbReference>
<dbReference type="PRINTS" id="PR00035">
    <property type="entry name" value="HTHGNTR"/>
</dbReference>
<dbReference type="InterPro" id="IPR050679">
    <property type="entry name" value="Bact_HTH_transcr_reg"/>
</dbReference>
<keyword evidence="3" id="KW-0804">Transcription</keyword>
<dbReference type="InterPro" id="IPR036390">
    <property type="entry name" value="WH_DNA-bd_sf"/>
</dbReference>
<feature type="domain" description="HTH gntR-type" evidence="4">
    <location>
        <begin position="6"/>
        <end position="74"/>
    </location>
</feature>